<accession>A0A0M9W9A6</accession>
<comment type="caution">
    <text evidence="1">The sequence shown here is derived from an EMBL/GenBank/DDBJ whole genome shotgun (WGS) entry which is preliminary data.</text>
</comment>
<gene>
    <name evidence="1" type="ORF">ACN38_g13220</name>
</gene>
<evidence type="ECO:0000313" key="2">
    <source>
        <dbReference type="Proteomes" id="UP000037696"/>
    </source>
</evidence>
<dbReference type="EMBL" id="LHQQ01000868">
    <property type="protein sequence ID" value="KOS36092.1"/>
    <property type="molecule type" value="Genomic_DNA"/>
</dbReference>
<protein>
    <submittedName>
        <fullName evidence="1">Uncharacterized protein</fullName>
    </submittedName>
</protein>
<evidence type="ECO:0000313" key="1">
    <source>
        <dbReference type="EMBL" id="KOS36092.1"/>
    </source>
</evidence>
<reference evidence="1 2" key="1">
    <citation type="submission" date="2015-08" db="EMBL/GenBank/DDBJ databases">
        <title>Genome sequencing of Penicillium nordicum.</title>
        <authorList>
            <person name="Nguyen H.D."/>
            <person name="Seifert K.A."/>
        </authorList>
    </citation>
    <scope>NUCLEOTIDE SEQUENCE [LARGE SCALE GENOMIC DNA]</scope>
    <source>
        <strain evidence="1 2">DAOMC 185683</strain>
    </source>
</reference>
<keyword evidence="2" id="KW-1185">Reference proteome</keyword>
<dbReference type="AlphaFoldDB" id="A0A0M9W9A6"/>
<organism evidence="1 2">
    <name type="scientific">Penicillium nordicum</name>
    <dbReference type="NCBI Taxonomy" id="229535"/>
    <lineage>
        <taxon>Eukaryota</taxon>
        <taxon>Fungi</taxon>
        <taxon>Dikarya</taxon>
        <taxon>Ascomycota</taxon>
        <taxon>Pezizomycotina</taxon>
        <taxon>Eurotiomycetes</taxon>
        <taxon>Eurotiomycetidae</taxon>
        <taxon>Eurotiales</taxon>
        <taxon>Aspergillaceae</taxon>
        <taxon>Penicillium</taxon>
    </lineage>
</organism>
<dbReference type="Proteomes" id="UP000037696">
    <property type="component" value="Unassembled WGS sequence"/>
</dbReference>
<sequence>MASIFILLRNDFPNSSDRGADEIDIVWKIETVIVDPLEFRIEHFESIESIRVERLRIVNVSYHILYIYQSLDNLSVILRYNGLLA</sequence>
<proteinExistence type="predicted"/>
<name>A0A0M9W9A6_9EURO</name>